<dbReference type="InterPro" id="IPR001757">
    <property type="entry name" value="P_typ_ATPase"/>
</dbReference>
<dbReference type="GO" id="GO:0016887">
    <property type="term" value="F:ATP hydrolysis activity"/>
    <property type="evidence" value="ECO:0007669"/>
    <property type="project" value="InterPro"/>
</dbReference>
<dbReference type="PROSITE" id="PS00154">
    <property type="entry name" value="ATPASE_E1_E2"/>
    <property type="match status" value="1"/>
</dbReference>
<accession>A0A8S2GBH0</accession>
<evidence type="ECO:0000256" key="2">
    <source>
        <dbReference type="ARBA" id="ARBA00022475"/>
    </source>
</evidence>
<proteinExistence type="predicted"/>
<dbReference type="InterPro" id="IPR023298">
    <property type="entry name" value="ATPase_P-typ_TM_dom_sf"/>
</dbReference>
<feature type="transmembrane region" description="Helical" evidence="6">
    <location>
        <begin position="98"/>
        <end position="120"/>
    </location>
</feature>
<sequence length="195" mass="21502">MESTNILFYSSSVVQGRGEAIVTAIGDKTVLGNVSKLTRSGSKNDEITGLHREVNRFVLFVVGVTVIAIITIWITWIFWLKIYHKEFLSANQVIVNSIGMTVGFLPMGLPAAVTLVLTIVAKRMYKQKVLVKSLQTVETFNSTSIICTDKTGTLTLNKMSVAHLLWDINGEYKVRETTAETLDQNAKLSTFGSIA</sequence>
<dbReference type="EMBL" id="CAJNOK010064580">
    <property type="protein sequence ID" value="CAF1646980.1"/>
    <property type="molecule type" value="Genomic_DNA"/>
</dbReference>
<feature type="non-terminal residue" evidence="7">
    <location>
        <position position="1"/>
    </location>
</feature>
<dbReference type="AlphaFoldDB" id="A0A8S2GBH0"/>
<evidence type="ECO:0000256" key="3">
    <source>
        <dbReference type="ARBA" id="ARBA00022692"/>
    </source>
</evidence>
<gene>
    <name evidence="7" type="ORF">OVA965_LOCUS44613</name>
    <name evidence="8" type="ORF">TMI583_LOCUS47512</name>
</gene>
<comment type="caution">
    <text evidence="7">The sequence shown here is derived from an EMBL/GenBank/DDBJ whole genome shotgun (WGS) entry which is preliminary data.</text>
</comment>
<dbReference type="SUPFAM" id="SSF81665">
    <property type="entry name" value="Calcium ATPase, transmembrane domain M"/>
    <property type="match status" value="1"/>
</dbReference>
<evidence type="ECO:0000313" key="9">
    <source>
        <dbReference type="Proteomes" id="UP000677228"/>
    </source>
</evidence>
<dbReference type="GO" id="GO:1990573">
    <property type="term" value="P:potassium ion import across plasma membrane"/>
    <property type="evidence" value="ECO:0007669"/>
    <property type="project" value="TreeGrafter"/>
</dbReference>
<dbReference type="PANTHER" id="PTHR43294">
    <property type="entry name" value="SODIUM/POTASSIUM-TRANSPORTING ATPASE SUBUNIT ALPHA"/>
    <property type="match status" value="1"/>
</dbReference>
<protein>
    <submittedName>
        <fullName evidence="7">Uncharacterized protein</fullName>
    </submittedName>
</protein>
<dbReference type="InterPro" id="IPR018303">
    <property type="entry name" value="ATPase_P-typ_P_site"/>
</dbReference>
<evidence type="ECO:0000313" key="7">
    <source>
        <dbReference type="EMBL" id="CAF1646980.1"/>
    </source>
</evidence>
<dbReference type="GO" id="GO:1902600">
    <property type="term" value="P:proton transmembrane transport"/>
    <property type="evidence" value="ECO:0007669"/>
    <property type="project" value="TreeGrafter"/>
</dbReference>
<dbReference type="EMBL" id="CAJOBA010092311">
    <property type="protein sequence ID" value="CAF4489742.1"/>
    <property type="molecule type" value="Genomic_DNA"/>
</dbReference>
<dbReference type="Proteomes" id="UP000677228">
    <property type="component" value="Unassembled WGS sequence"/>
</dbReference>
<dbReference type="GO" id="GO:0005524">
    <property type="term" value="F:ATP binding"/>
    <property type="evidence" value="ECO:0007669"/>
    <property type="project" value="InterPro"/>
</dbReference>
<dbReference type="PANTHER" id="PTHR43294:SF21">
    <property type="entry name" value="CATION TRANSPORTING ATPASE"/>
    <property type="match status" value="1"/>
</dbReference>
<feature type="non-terminal residue" evidence="7">
    <location>
        <position position="195"/>
    </location>
</feature>
<comment type="subcellular location">
    <subcellularLocation>
        <location evidence="1">Cell membrane</location>
        <topology evidence="1">Multi-pass membrane protein</topology>
    </subcellularLocation>
</comment>
<organism evidence="7 9">
    <name type="scientific">Didymodactylos carnosus</name>
    <dbReference type="NCBI Taxonomy" id="1234261"/>
    <lineage>
        <taxon>Eukaryota</taxon>
        <taxon>Metazoa</taxon>
        <taxon>Spiralia</taxon>
        <taxon>Gnathifera</taxon>
        <taxon>Rotifera</taxon>
        <taxon>Eurotatoria</taxon>
        <taxon>Bdelloidea</taxon>
        <taxon>Philodinida</taxon>
        <taxon>Philodinidae</taxon>
        <taxon>Didymodactylos</taxon>
    </lineage>
</organism>
<keyword evidence="2" id="KW-1003">Cell membrane</keyword>
<dbReference type="Proteomes" id="UP000682733">
    <property type="component" value="Unassembled WGS sequence"/>
</dbReference>
<keyword evidence="5 6" id="KW-0472">Membrane</keyword>
<reference evidence="7" key="1">
    <citation type="submission" date="2021-02" db="EMBL/GenBank/DDBJ databases">
        <authorList>
            <person name="Nowell W R."/>
        </authorList>
    </citation>
    <scope>NUCLEOTIDE SEQUENCE</scope>
</reference>
<keyword evidence="4 6" id="KW-1133">Transmembrane helix</keyword>
<dbReference type="InterPro" id="IPR050510">
    <property type="entry name" value="Cation_transp_ATPase_P-type"/>
</dbReference>
<name>A0A8S2GBH0_9BILA</name>
<feature type="transmembrane region" description="Helical" evidence="6">
    <location>
        <begin position="57"/>
        <end position="78"/>
    </location>
</feature>
<dbReference type="GO" id="GO:0030007">
    <property type="term" value="P:intracellular potassium ion homeostasis"/>
    <property type="evidence" value="ECO:0007669"/>
    <property type="project" value="TreeGrafter"/>
</dbReference>
<dbReference type="Gene3D" id="3.40.1110.10">
    <property type="entry name" value="Calcium-transporting ATPase, cytoplasmic domain N"/>
    <property type="match status" value="1"/>
</dbReference>
<dbReference type="GO" id="GO:0006883">
    <property type="term" value="P:intracellular sodium ion homeostasis"/>
    <property type="evidence" value="ECO:0007669"/>
    <property type="project" value="TreeGrafter"/>
</dbReference>
<dbReference type="GO" id="GO:0036376">
    <property type="term" value="P:sodium ion export across plasma membrane"/>
    <property type="evidence" value="ECO:0007669"/>
    <property type="project" value="TreeGrafter"/>
</dbReference>
<dbReference type="GO" id="GO:0005886">
    <property type="term" value="C:plasma membrane"/>
    <property type="evidence" value="ECO:0007669"/>
    <property type="project" value="UniProtKB-SubCell"/>
</dbReference>
<dbReference type="InterPro" id="IPR023214">
    <property type="entry name" value="HAD_sf"/>
</dbReference>
<evidence type="ECO:0000256" key="4">
    <source>
        <dbReference type="ARBA" id="ARBA00022989"/>
    </source>
</evidence>
<dbReference type="GO" id="GO:0005391">
    <property type="term" value="F:P-type sodium:potassium-exchanging transporter activity"/>
    <property type="evidence" value="ECO:0007669"/>
    <property type="project" value="TreeGrafter"/>
</dbReference>
<evidence type="ECO:0000313" key="8">
    <source>
        <dbReference type="EMBL" id="CAF4489742.1"/>
    </source>
</evidence>
<evidence type="ECO:0000256" key="5">
    <source>
        <dbReference type="ARBA" id="ARBA00023136"/>
    </source>
</evidence>
<dbReference type="NCBIfam" id="TIGR01494">
    <property type="entry name" value="ATPase_P-type"/>
    <property type="match status" value="1"/>
</dbReference>
<keyword evidence="3 6" id="KW-0812">Transmembrane</keyword>
<evidence type="ECO:0000256" key="1">
    <source>
        <dbReference type="ARBA" id="ARBA00004651"/>
    </source>
</evidence>
<evidence type="ECO:0000256" key="6">
    <source>
        <dbReference type="SAM" id="Phobius"/>
    </source>
</evidence>
<dbReference type="Gene3D" id="1.20.1110.10">
    <property type="entry name" value="Calcium-transporting ATPase, transmembrane domain"/>
    <property type="match status" value="1"/>
</dbReference>
<dbReference type="Gene3D" id="3.40.50.1000">
    <property type="entry name" value="HAD superfamily/HAD-like"/>
    <property type="match status" value="1"/>
</dbReference>
<dbReference type="Gene3D" id="2.70.150.10">
    <property type="entry name" value="Calcium-transporting ATPase, cytoplasmic transduction domain A"/>
    <property type="match status" value="1"/>
</dbReference>
<dbReference type="InterPro" id="IPR023299">
    <property type="entry name" value="ATPase_P-typ_cyto_dom_N"/>
</dbReference>